<gene>
    <name evidence="3" type="primary">LOC116660893</name>
</gene>
<dbReference type="AlphaFoldDB" id="A0A8B8SBW3"/>
<proteinExistence type="predicted"/>
<dbReference type="RefSeq" id="XP_032327295.1">
    <property type="nucleotide sequence ID" value="XM_032471404.1"/>
</dbReference>
<protein>
    <submittedName>
        <fullName evidence="3">Uncharacterized protein LOC116660893 isoform X2</fullName>
    </submittedName>
</protein>
<name>A0A8B8SBW3_CAMFR</name>
<dbReference type="Proteomes" id="UP000694856">
    <property type="component" value="Chromosome 32"/>
</dbReference>
<keyword evidence="2" id="KW-1185">Reference proteome</keyword>
<organism evidence="2 3">
    <name type="scientific">Camelus ferus</name>
    <name type="common">Wild bactrian camel</name>
    <name type="synonym">Camelus bactrianus ferus</name>
    <dbReference type="NCBI Taxonomy" id="419612"/>
    <lineage>
        <taxon>Eukaryota</taxon>
        <taxon>Metazoa</taxon>
        <taxon>Chordata</taxon>
        <taxon>Craniata</taxon>
        <taxon>Vertebrata</taxon>
        <taxon>Euteleostomi</taxon>
        <taxon>Mammalia</taxon>
        <taxon>Eutheria</taxon>
        <taxon>Laurasiatheria</taxon>
        <taxon>Artiodactyla</taxon>
        <taxon>Tylopoda</taxon>
        <taxon>Camelidae</taxon>
        <taxon>Camelus</taxon>
    </lineage>
</organism>
<feature type="region of interest" description="Disordered" evidence="1">
    <location>
        <begin position="141"/>
        <end position="172"/>
    </location>
</feature>
<evidence type="ECO:0000256" key="1">
    <source>
        <dbReference type="SAM" id="MobiDB-lite"/>
    </source>
</evidence>
<evidence type="ECO:0000313" key="2">
    <source>
        <dbReference type="Proteomes" id="UP000694856"/>
    </source>
</evidence>
<reference evidence="3" key="1">
    <citation type="submission" date="2025-08" db="UniProtKB">
        <authorList>
            <consortium name="RefSeq"/>
        </authorList>
    </citation>
    <scope>IDENTIFICATION</scope>
    <source>
        <tissue evidence="3">Ear skin</tissue>
    </source>
</reference>
<dbReference type="GeneID" id="116660893"/>
<evidence type="ECO:0000313" key="3">
    <source>
        <dbReference type="RefSeq" id="XP_032327295.1"/>
    </source>
</evidence>
<sequence length="172" mass="19085">MLQPTDSLESCSRFQILEKRAQNADKALPPCPRPLLQQGFFPQDRISMKVVLPLTWNLGEITFHPRASSQRGTHPAVQTQTSWLAETKLSVVVPQLEGSRWTGAQALTCYTSPQWLGLGPPVFARAGVLNSLKEELNKRLRTGIANSPRQKRTSRATQSSTAAPDHRCLLSK</sequence>
<accession>A0A8B8SBW3</accession>